<dbReference type="InParanoid" id="A0A4R5DNP7"/>
<dbReference type="Pfam" id="PF10646">
    <property type="entry name" value="Germane"/>
    <property type="match status" value="1"/>
</dbReference>
<feature type="compositionally biased region" description="Basic residues" evidence="1">
    <location>
        <begin position="17"/>
        <end position="45"/>
    </location>
</feature>
<dbReference type="EMBL" id="SMKZ01000001">
    <property type="protein sequence ID" value="TDE15956.1"/>
    <property type="molecule type" value="Genomic_DNA"/>
</dbReference>
<reference evidence="3 4" key="1">
    <citation type="submission" date="2019-03" db="EMBL/GenBank/DDBJ databases">
        <title>Draft genome sequences of novel Actinobacteria.</title>
        <authorList>
            <person name="Sahin N."/>
            <person name="Ay H."/>
            <person name="Saygin H."/>
        </authorList>
    </citation>
    <scope>NUCLEOTIDE SEQUENCE [LARGE SCALE GENOMIC DNA]</scope>
    <source>
        <strain evidence="3 4">5K138</strain>
    </source>
</reference>
<dbReference type="Pfam" id="PF10647">
    <property type="entry name" value="Gmad1"/>
    <property type="match status" value="1"/>
</dbReference>
<organism evidence="3 4">
    <name type="scientific">Jiangella asiatica</name>
    <dbReference type="NCBI Taxonomy" id="2530372"/>
    <lineage>
        <taxon>Bacteria</taxon>
        <taxon>Bacillati</taxon>
        <taxon>Actinomycetota</taxon>
        <taxon>Actinomycetes</taxon>
        <taxon>Jiangellales</taxon>
        <taxon>Jiangellaceae</taxon>
        <taxon>Jiangella</taxon>
    </lineage>
</organism>
<protein>
    <recommendedName>
        <fullName evidence="2">GerMN domain-containing protein</fullName>
    </recommendedName>
</protein>
<comment type="caution">
    <text evidence="3">The sequence shown here is derived from an EMBL/GenBank/DDBJ whole genome shotgun (WGS) entry which is preliminary data.</text>
</comment>
<name>A0A4R5DNP7_9ACTN</name>
<sequence length="621" mass="65357">MAPWTRPGSVNRTGASARRRSPRRPRRRRPPRTASRHRRRRIRRRRCRGMRSRTCLVATLVVAAVVAGCSEIPTSGPVLGGESVEPPSEERRFIQVEAPPPEPGADAVGVVSGFIEAMASYEPGYETARLFLTDEAAAAWDPAENVTVYLGATPDIEAIGEDRVDVQMTVSATVGVDGTYVAAEPGTTREMNLHLVRENGEWRITDPEPGIVIAVFSFDREYEPRNVYFFDPGLEVLVPDPIYIPRSASAATLLARKVLSGPSQWLAPAVRTAFPDGTELEVNAVPVEGGVATVELSAAAAIADPETRELMAAQLTWTLGMLPDVERVAVTSGRAPLVQGDALSPRDPVMSQYDPVVLKSDTPAYAIGEAGVVSLGDGEPTPVPGPLGSMADIREFAVNLGGNRGAVISGDGHLLQVATFGEDETVQTVFEGVDLSSPAWDRSGLIWAVDHGVEGHGLVAAGADGERVDVVAAGLTGRDVDRLALSPDGARIAMIVDGLAYVAGLVREPDSRGTIRIEGMRPVGPAGTAVDIAWSTSSGAWSAADSVIVLSSTEQGVLPHTVGLSGQVTAPRGLTATDGVRITSSPGLPAVLETADGVLYMQRAGSSWSEIGPGRAPTYPG</sequence>
<feature type="region of interest" description="Disordered" evidence="1">
    <location>
        <begin position="1"/>
        <end position="45"/>
    </location>
</feature>
<accession>A0A4R5DNP7</accession>
<proteinExistence type="predicted"/>
<dbReference type="SUPFAM" id="SSF69304">
    <property type="entry name" value="Tricorn protease N-terminal domain"/>
    <property type="match status" value="1"/>
</dbReference>
<evidence type="ECO:0000313" key="4">
    <source>
        <dbReference type="Proteomes" id="UP000294739"/>
    </source>
</evidence>
<dbReference type="InterPro" id="IPR019606">
    <property type="entry name" value="GerMN"/>
</dbReference>
<dbReference type="SMART" id="SM00909">
    <property type="entry name" value="Germane"/>
    <property type="match status" value="1"/>
</dbReference>
<keyword evidence="4" id="KW-1185">Reference proteome</keyword>
<dbReference type="InterPro" id="IPR059026">
    <property type="entry name" value="LpqB_N"/>
</dbReference>
<dbReference type="AlphaFoldDB" id="A0A4R5DNP7"/>
<dbReference type="Proteomes" id="UP000294739">
    <property type="component" value="Unassembled WGS sequence"/>
</dbReference>
<dbReference type="InterPro" id="IPR018910">
    <property type="entry name" value="LpqB_C"/>
</dbReference>
<evidence type="ECO:0000313" key="3">
    <source>
        <dbReference type="EMBL" id="TDE15956.1"/>
    </source>
</evidence>
<feature type="domain" description="GerMN" evidence="2">
    <location>
        <begin position="251"/>
        <end position="341"/>
    </location>
</feature>
<evidence type="ECO:0000259" key="2">
    <source>
        <dbReference type="SMART" id="SM00909"/>
    </source>
</evidence>
<dbReference type="OrthoDB" id="3226781at2"/>
<gene>
    <name evidence="3" type="ORF">E1269_01295</name>
</gene>
<dbReference type="Pfam" id="PF25976">
    <property type="entry name" value="LpqB_N"/>
    <property type="match status" value="1"/>
</dbReference>
<evidence type="ECO:0000256" key="1">
    <source>
        <dbReference type="SAM" id="MobiDB-lite"/>
    </source>
</evidence>